<dbReference type="Pfam" id="PF01368">
    <property type="entry name" value="DHH"/>
    <property type="match status" value="1"/>
</dbReference>
<feature type="domain" description="DDH" evidence="6">
    <location>
        <begin position="101"/>
        <end position="258"/>
    </location>
</feature>
<dbReference type="Gene3D" id="3.90.1640.30">
    <property type="match status" value="1"/>
</dbReference>
<evidence type="ECO:0000256" key="2">
    <source>
        <dbReference type="ARBA" id="ARBA00019841"/>
    </source>
</evidence>
<dbReference type="InterPro" id="IPR001667">
    <property type="entry name" value="DDH_dom"/>
</dbReference>
<evidence type="ECO:0000313" key="10">
    <source>
        <dbReference type="Proteomes" id="UP001431221"/>
    </source>
</evidence>
<comment type="caution">
    <text evidence="9">The sequence shown here is derived from an EMBL/GenBank/DDBJ whole genome shotgun (WGS) entry which is preliminary data.</text>
</comment>
<evidence type="ECO:0000256" key="1">
    <source>
        <dbReference type="ARBA" id="ARBA00005915"/>
    </source>
</evidence>
<organism evidence="9 10">
    <name type="scientific">Roseibium sediminicola</name>
    <dbReference type="NCBI Taxonomy" id="2933272"/>
    <lineage>
        <taxon>Bacteria</taxon>
        <taxon>Pseudomonadati</taxon>
        <taxon>Pseudomonadota</taxon>
        <taxon>Alphaproteobacteria</taxon>
        <taxon>Hyphomicrobiales</taxon>
        <taxon>Stappiaceae</taxon>
        <taxon>Roseibium</taxon>
    </lineage>
</organism>
<dbReference type="InterPro" id="IPR051673">
    <property type="entry name" value="SSDNA_exonuclease_RecJ"/>
</dbReference>
<dbReference type="Pfam" id="PF02272">
    <property type="entry name" value="DHHA1"/>
    <property type="match status" value="1"/>
</dbReference>
<dbReference type="RefSeq" id="WP_248153005.1">
    <property type="nucleotide sequence ID" value="NZ_JALNMJ010000004.1"/>
</dbReference>
<gene>
    <name evidence="9" type="primary">recJ</name>
    <name evidence="9" type="ORF">M0H32_07855</name>
</gene>
<dbReference type="NCBIfam" id="TIGR00644">
    <property type="entry name" value="recJ"/>
    <property type="match status" value="1"/>
</dbReference>
<dbReference type="EMBL" id="JALNMJ010000004">
    <property type="protein sequence ID" value="MCK7612069.1"/>
    <property type="molecule type" value="Genomic_DNA"/>
</dbReference>
<dbReference type="Pfam" id="PF17768">
    <property type="entry name" value="RecJ_OB"/>
    <property type="match status" value="1"/>
</dbReference>
<evidence type="ECO:0000259" key="6">
    <source>
        <dbReference type="Pfam" id="PF01368"/>
    </source>
</evidence>
<dbReference type="SUPFAM" id="SSF64182">
    <property type="entry name" value="DHH phosphoesterases"/>
    <property type="match status" value="1"/>
</dbReference>
<accession>A0ABT0GRK1</accession>
<dbReference type="PANTHER" id="PTHR30255:SF2">
    <property type="entry name" value="SINGLE-STRANDED-DNA-SPECIFIC EXONUCLEASE RECJ"/>
    <property type="match status" value="1"/>
</dbReference>
<dbReference type="Proteomes" id="UP001431221">
    <property type="component" value="Unassembled WGS sequence"/>
</dbReference>
<keyword evidence="10" id="KW-1185">Reference proteome</keyword>
<feature type="domain" description="DHHA1" evidence="7">
    <location>
        <begin position="381"/>
        <end position="473"/>
    </location>
</feature>
<name>A0ABT0GRK1_9HYPH</name>
<evidence type="ECO:0000259" key="8">
    <source>
        <dbReference type="Pfam" id="PF17768"/>
    </source>
</evidence>
<evidence type="ECO:0000256" key="5">
    <source>
        <dbReference type="ARBA" id="ARBA00022839"/>
    </source>
</evidence>
<dbReference type="Gene3D" id="3.10.310.30">
    <property type="match status" value="1"/>
</dbReference>
<keyword evidence="4" id="KW-0378">Hydrolase</keyword>
<evidence type="ECO:0000256" key="4">
    <source>
        <dbReference type="ARBA" id="ARBA00022801"/>
    </source>
</evidence>
<evidence type="ECO:0000259" key="7">
    <source>
        <dbReference type="Pfam" id="PF02272"/>
    </source>
</evidence>
<dbReference type="InterPro" id="IPR038763">
    <property type="entry name" value="DHH_sf"/>
</dbReference>
<evidence type="ECO:0000256" key="3">
    <source>
        <dbReference type="ARBA" id="ARBA00022722"/>
    </source>
</evidence>
<sequence length="605" mass="64463">MLGNTVEEDRRLVLGVARSANDNAWRERLSADDTRAAMAMSQTHGLPDVLARVMAARGVQPDDAAAFLEPSLKALMPDPSTLVDMDEAVARVADAVEAGKKIAIFGDYDVDGATSSAIFAKYLQWLGLDPVIHIPDRIIEGYGPNGPAIEALREGGAELLVTLDCGSTSFEAFETAKRLDLDVVVIDHHQVGEALPEVRALVNPNRQDDLSGQGHLAAVGVTFLFLVGLNRELRKRGAFQTGRQPDLMALLDLVALGTVCDVVPLQGLNRAYVNRGLAVMHQRRNYGLTALADAARVSGKPAPYHLGFLVGPRINAGGRIGDAALGARLLTTEDPHEARAIAERLDQLNSERQAMEAVMLEQAGVEATLAIEARDPAVLLTGSEDWHPGIVGLIASRLKEAHRRPAFAIAFDETGKGTGSGRSIPGVDLGRAVRRAVEEGLLEKGGGHAMAAGLTVQRDKAGELETFFNDVLKDDVEAASSHRELKIDAALTATGATLDLLELLEKAGPYGAGHSEPVFVFPAHRVSFADVVGKGHVRATLASGDGTGLKGICFKADDKPHGKMLLEGRGRNLHVAGTLSIDTWQGTPKVQLRILDVADPQKTRL</sequence>
<protein>
    <recommendedName>
        <fullName evidence="2">Single-stranded-DNA-specific exonuclease RecJ</fullName>
    </recommendedName>
</protein>
<evidence type="ECO:0000313" key="9">
    <source>
        <dbReference type="EMBL" id="MCK7612069.1"/>
    </source>
</evidence>
<dbReference type="GO" id="GO:0004527">
    <property type="term" value="F:exonuclease activity"/>
    <property type="evidence" value="ECO:0007669"/>
    <property type="project" value="UniProtKB-KW"/>
</dbReference>
<keyword evidence="5 9" id="KW-0269">Exonuclease</keyword>
<comment type="similarity">
    <text evidence="1">Belongs to the RecJ family.</text>
</comment>
<keyword evidence="3" id="KW-0540">Nuclease</keyword>
<dbReference type="InterPro" id="IPR003156">
    <property type="entry name" value="DHHA1_dom"/>
</dbReference>
<dbReference type="PANTHER" id="PTHR30255">
    <property type="entry name" value="SINGLE-STRANDED-DNA-SPECIFIC EXONUCLEASE RECJ"/>
    <property type="match status" value="1"/>
</dbReference>
<reference evidence="9" key="1">
    <citation type="submission" date="2022-04" db="EMBL/GenBank/DDBJ databases">
        <title>Roseibium sp. CAU 1639 isolated from mud.</title>
        <authorList>
            <person name="Kim W."/>
        </authorList>
    </citation>
    <scope>NUCLEOTIDE SEQUENCE</scope>
    <source>
        <strain evidence="9">CAU 1639</strain>
    </source>
</reference>
<dbReference type="InterPro" id="IPR004610">
    <property type="entry name" value="RecJ"/>
</dbReference>
<dbReference type="InterPro" id="IPR041122">
    <property type="entry name" value="RecJ_OB"/>
</dbReference>
<feature type="domain" description="RecJ OB" evidence="8">
    <location>
        <begin position="487"/>
        <end position="596"/>
    </location>
</feature>
<proteinExistence type="inferred from homology"/>